<dbReference type="EMBL" id="JAADJF010000088">
    <property type="protein sequence ID" value="KAF4439621.1"/>
    <property type="molecule type" value="Genomic_DNA"/>
</dbReference>
<feature type="transmembrane region" description="Helical" evidence="2">
    <location>
        <begin position="122"/>
        <end position="147"/>
    </location>
</feature>
<feature type="transmembrane region" description="Helical" evidence="2">
    <location>
        <begin position="21"/>
        <end position="42"/>
    </location>
</feature>
<sequence length="182" mass="20768">MTPVFLKKMEPFFTLRNKMPLQIVLVTLIITVITLSGVRLILPNRPPGRSTTMGLGMVYLQGAKSLIILAYEILTEHSIRFHRWSSLKAYFIFNAMEVVFWAAVAFMMIRGNSQLCVGTSCALGWVVFVLAGFLSPIYKYLAVVTYLDWRFYKKNGFPRGTRTKNTDESLSTLRSDDTAYHH</sequence>
<dbReference type="OrthoDB" id="3436860at2759"/>
<feature type="region of interest" description="Disordered" evidence="1">
    <location>
        <begin position="163"/>
        <end position="182"/>
    </location>
</feature>
<proteinExistence type="predicted"/>
<comment type="caution">
    <text evidence="3">The sequence shown here is derived from an EMBL/GenBank/DDBJ whole genome shotgun (WGS) entry which is preliminary data.</text>
</comment>
<keyword evidence="4" id="KW-1185">Reference proteome</keyword>
<dbReference type="Proteomes" id="UP000536711">
    <property type="component" value="Unassembled WGS sequence"/>
</dbReference>
<feature type="transmembrane region" description="Helical" evidence="2">
    <location>
        <begin position="87"/>
        <end position="110"/>
    </location>
</feature>
<evidence type="ECO:0000256" key="2">
    <source>
        <dbReference type="SAM" id="Phobius"/>
    </source>
</evidence>
<keyword evidence="2" id="KW-0472">Membrane</keyword>
<feature type="transmembrane region" description="Helical" evidence="2">
    <location>
        <begin position="54"/>
        <end position="75"/>
    </location>
</feature>
<evidence type="ECO:0000256" key="1">
    <source>
        <dbReference type="SAM" id="MobiDB-lite"/>
    </source>
</evidence>
<reference evidence="3 4" key="1">
    <citation type="submission" date="2020-01" db="EMBL/GenBank/DDBJ databases">
        <title>Identification and distribution of gene clusters putatively required for synthesis of sphingolipid metabolism inhibitors in phylogenetically diverse species of the filamentous fungus Fusarium.</title>
        <authorList>
            <person name="Kim H.-S."/>
            <person name="Busman M."/>
            <person name="Brown D.W."/>
            <person name="Divon H."/>
            <person name="Uhlig S."/>
            <person name="Proctor R.H."/>
        </authorList>
    </citation>
    <scope>NUCLEOTIDE SEQUENCE [LARGE SCALE GENOMIC DNA]</scope>
    <source>
        <strain evidence="3 4">NRRL 13308</strain>
    </source>
</reference>
<evidence type="ECO:0000313" key="4">
    <source>
        <dbReference type="Proteomes" id="UP000536711"/>
    </source>
</evidence>
<protein>
    <submittedName>
        <fullName evidence="3">Cytochrome P450</fullName>
    </submittedName>
</protein>
<keyword evidence="2" id="KW-1133">Transmembrane helix</keyword>
<keyword evidence="2" id="KW-0812">Transmembrane</keyword>
<organism evidence="3 4">
    <name type="scientific">Fusarium acutatum</name>
    <dbReference type="NCBI Taxonomy" id="78861"/>
    <lineage>
        <taxon>Eukaryota</taxon>
        <taxon>Fungi</taxon>
        <taxon>Dikarya</taxon>
        <taxon>Ascomycota</taxon>
        <taxon>Pezizomycotina</taxon>
        <taxon>Sordariomycetes</taxon>
        <taxon>Hypocreomycetidae</taxon>
        <taxon>Hypocreales</taxon>
        <taxon>Nectriaceae</taxon>
        <taxon>Fusarium</taxon>
        <taxon>Fusarium fujikuroi species complex</taxon>
    </lineage>
</organism>
<gene>
    <name evidence="3" type="ORF">FACUT_3991</name>
</gene>
<dbReference type="AlphaFoldDB" id="A0A8H4NPM9"/>
<name>A0A8H4NPM9_9HYPO</name>
<evidence type="ECO:0000313" key="3">
    <source>
        <dbReference type="EMBL" id="KAF4439621.1"/>
    </source>
</evidence>
<accession>A0A8H4NPM9</accession>